<evidence type="ECO:0000256" key="1">
    <source>
        <dbReference type="ARBA" id="ARBA00004651"/>
    </source>
</evidence>
<evidence type="ECO:0000256" key="6">
    <source>
        <dbReference type="ARBA" id="ARBA00023136"/>
    </source>
</evidence>
<feature type="domain" description="EamA" evidence="8">
    <location>
        <begin position="193"/>
        <end position="335"/>
    </location>
</feature>
<feature type="transmembrane region" description="Helical" evidence="7">
    <location>
        <begin position="58"/>
        <end position="75"/>
    </location>
</feature>
<evidence type="ECO:0000256" key="7">
    <source>
        <dbReference type="SAM" id="Phobius"/>
    </source>
</evidence>
<evidence type="ECO:0000313" key="9">
    <source>
        <dbReference type="EMBL" id="UOF92155.1"/>
    </source>
</evidence>
<feature type="transmembrane region" description="Helical" evidence="7">
    <location>
        <begin position="189"/>
        <end position="210"/>
    </location>
</feature>
<keyword evidence="6 7" id="KW-0472">Membrane</keyword>
<protein>
    <submittedName>
        <fullName evidence="9">DMT family transporter</fullName>
    </submittedName>
</protein>
<keyword evidence="10" id="KW-1185">Reference proteome</keyword>
<sequence>MNSYEKEIDRQNDAEYSRNLKKLMGPLLVASAAILLGSSTFIKTYYPLHWIPPWTQIWIRYLIATITLGMVHSFSKHPVNKEPATIAIAETPENPASFERFSSIKLFGIAFTGYFISSGGIILGQKPANEPTATLLLSSFPMLFMFFLGIFVERESLSFRKLFSVLVTLSGIGILILKDGTLFPFINATTWYADSWLLISAFFWAFQAVLIKQEAKTYSTLYLTLSACGIATLLITPLMIIELWKLGKLLTIWQLILNDFHIDLSFLYLGIVVTAAAFYMWNRGIELMDLSKAAVLYTLYPLTSQVLQAVFVTKDIGMSFEVGAAILLLGMYWMIRQEDASEQNI</sequence>
<feature type="transmembrane region" description="Helical" evidence="7">
    <location>
        <begin position="106"/>
        <end position="123"/>
    </location>
</feature>
<dbReference type="Pfam" id="PF00892">
    <property type="entry name" value="EamA"/>
    <property type="match status" value="1"/>
</dbReference>
<evidence type="ECO:0000256" key="5">
    <source>
        <dbReference type="ARBA" id="ARBA00022989"/>
    </source>
</evidence>
<feature type="transmembrane region" description="Helical" evidence="7">
    <location>
        <begin position="135"/>
        <end position="152"/>
    </location>
</feature>
<evidence type="ECO:0000259" key="8">
    <source>
        <dbReference type="Pfam" id="PF00892"/>
    </source>
</evidence>
<keyword evidence="3" id="KW-1003">Cell membrane</keyword>
<dbReference type="InterPro" id="IPR051258">
    <property type="entry name" value="Diverse_Substrate_Transporter"/>
</dbReference>
<feature type="transmembrane region" description="Helical" evidence="7">
    <location>
        <begin position="264"/>
        <end position="281"/>
    </location>
</feature>
<dbReference type="PANTHER" id="PTHR42920">
    <property type="entry name" value="OS03G0707200 PROTEIN-RELATED"/>
    <property type="match status" value="1"/>
</dbReference>
<keyword evidence="5 7" id="KW-1133">Transmembrane helix</keyword>
<dbReference type="Proteomes" id="UP000830167">
    <property type="component" value="Chromosome"/>
</dbReference>
<evidence type="ECO:0000256" key="2">
    <source>
        <dbReference type="ARBA" id="ARBA00007362"/>
    </source>
</evidence>
<dbReference type="InterPro" id="IPR000620">
    <property type="entry name" value="EamA_dom"/>
</dbReference>
<dbReference type="InterPro" id="IPR037185">
    <property type="entry name" value="EmrE-like"/>
</dbReference>
<feature type="transmembrane region" description="Helical" evidence="7">
    <location>
        <begin position="159"/>
        <end position="177"/>
    </location>
</feature>
<proteinExistence type="inferred from homology"/>
<dbReference type="RefSeq" id="WP_347438841.1">
    <property type="nucleotide sequence ID" value="NZ_CP089291.1"/>
</dbReference>
<comment type="subcellular location">
    <subcellularLocation>
        <location evidence="1">Cell membrane</location>
        <topology evidence="1">Multi-pass membrane protein</topology>
    </subcellularLocation>
</comment>
<feature type="transmembrane region" description="Helical" evidence="7">
    <location>
        <begin position="317"/>
        <end position="335"/>
    </location>
</feature>
<dbReference type="EMBL" id="CP089291">
    <property type="protein sequence ID" value="UOF92155.1"/>
    <property type="molecule type" value="Genomic_DNA"/>
</dbReference>
<keyword evidence="4 7" id="KW-0812">Transmembrane</keyword>
<dbReference type="PANTHER" id="PTHR42920:SF15">
    <property type="entry name" value="MEMBRANE PROTEIN"/>
    <property type="match status" value="1"/>
</dbReference>
<feature type="transmembrane region" description="Helical" evidence="7">
    <location>
        <begin position="222"/>
        <end position="244"/>
    </location>
</feature>
<name>A0ABY4CNS5_9BACL</name>
<dbReference type="SUPFAM" id="SSF103481">
    <property type="entry name" value="Multidrug resistance efflux transporter EmrE"/>
    <property type="match status" value="1"/>
</dbReference>
<accession>A0ABY4CNS5</accession>
<organism evidence="9 10">
    <name type="scientific">Fodinisporobacter ferrooxydans</name>
    <dbReference type="NCBI Taxonomy" id="2901836"/>
    <lineage>
        <taxon>Bacteria</taxon>
        <taxon>Bacillati</taxon>
        <taxon>Bacillota</taxon>
        <taxon>Bacilli</taxon>
        <taxon>Bacillales</taxon>
        <taxon>Alicyclobacillaceae</taxon>
        <taxon>Fodinisporobacter</taxon>
    </lineage>
</organism>
<evidence type="ECO:0000256" key="4">
    <source>
        <dbReference type="ARBA" id="ARBA00022692"/>
    </source>
</evidence>
<feature type="transmembrane region" description="Helical" evidence="7">
    <location>
        <begin position="293"/>
        <end position="311"/>
    </location>
</feature>
<comment type="similarity">
    <text evidence="2">Belongs to the EamA transporter family.</text>
</comment>
<reference evidence="9" key="1">
    <citation type="submission" date="2021-12" db="EMBL/GenBank/DDBJ databases">
        <title>Alicyclobacillaceae gen. nov., sp. nov., isolated from chalcocite enrichment system.</title>
        <authorList>
            <person name="Jiang Z."/>
        </authorList>
    </citation>
    <scope>NUCLEOTIDE SEQUENCE</scope>
    <source>
        <strain evidence="9">MYW30-H2</strain>
    </source>
</reference>
<evidence type="ECO:0000256" key="3">
    <source>
        <dbReference type="ARBA" id="ARBA00022475"/>
    </source>
</evidence>
<evidence type="ECO:0000313" key="10">
    <source>
        <dbReference type="Proteomes" id="UP000830167"/>
    </source>
</evidence>
<gene>
    <name evidence="9" type="ORF">LSG31_08145</name>
</gene>
<feature type="transmembrane region" description="Helical" evidence="7">
    <location>
        <begin position="27"/>
        <end position="46"/>
    </location>
</feature>